<protein>
    <submittedName>
        <fullName evidence="2">DUF397 domain-containing protein</fullName>
    </submittedName>
</protein>
<keyword evidence="3" id="KW-1185">Reference proteome</keyword>
<gene>
    <name evidence="2" type="ORF">M4438_06680</name>
</gene>
<dbReference type="EMBL" id="JAMCCK010000010">
    <property type="protein sequence ID" value="MCL3993208.1"/>
    <property type="molecule type" value="Genomic_DNA"/>
</dbReference>
<organism evidence="2 3">
    <name type="scientific">Streptomyces lavenduligriseus</name>
    <dbReference type="NCBI Taxonomy" id="67315"/>
    <lineage>
        <taxon>Bacteria</taxon>
        <taxon>Bacillati</taxon>
        <taxon>Actinomycetota</taxon>
        <taxon>Actinomycetes</taxon>
        <taxon>Kitasatosporales</taxon>
        <taxon>Streptomycetaceae</taxon>
        <taxon>Streptomyces</taxon>
    </lineage>
</organism>
<evidence type="ECO:0000313" key="2">
    <source>
        <dbReference type="EMBL" id="MCL3993208.1"/>
    </source>
</evidence>
<evidence type="ECO:0000259" key="1">
    <source>
        <dbReference type="Pfam" id="PF04149"/>
    </source>
</evidence>
<name>A0ABT0NR07_9ACTN</name>
<comment type="caution">
    <text evidence="2">The sequence shown here is derived from an EMBL/GenBank/DDBJ whole genome shotgun (WGS) entry which is preliminary data.</text>
</comment>
<dbReference type="Pfam" id="PF04149">
    <property type="entry name" value="DUF397"/>
    <property type="match status" value="1"/>
</dbReference>
<dbReference type="InterPro" id="IPR007278">
    <property type="entry name" value="DUF397"/>
</dbReference>
<proteinExistence type="predicted"/>
<sequence>MGIQWQKSSFSTDAEGNCLEVAIQDDVILVRESDAPDMVIRTTRAKLAAFLEGAKAGEFDRFVN</sequence>
<reference evidence="2 3" key="1">
    <citation type="submission" date="2022-05" db="EMBL/GenBank/DDBJ databases">
        <title>Genome Resource of Streptomyces lavenduligriseus GA1-1, a Strain with Broad-Spectrum Antifungal Activity against Phytopathogenic Fungi.</title>
        <authorList>
            <person name="Qi D."/>
        </authorList>
    </citation>
    <scope>NUCLEOTIDE SEQUENCE [LARGE SCALE GENOMIC DNA]</scope>
    <source>
        <strain evidence="2 3">GA1-1</strain>
    </source>
</reference>
<evidence type="ECO:0000313" key="3">
    <source>
        <dbReference type="Proteomes" id="UP001202052"/>
    </source>
</evidence>
<dbReference type="RefSeq" id="WP_249457800.1">
    <property type="nucleotide sequence ID" value="NZ_JAMCCK010000010.1"/>
</dbReference>
<feature type="domain" description="DUF397" evidence="1">
    <location>
        <begin position="4"/>
        <end position="55"/>
    </location>
</feature>
<accession>A0ABT0NR07</accession>
<dbReference type="Proteomes" id="UP001202052">
    <property type="component" value="Unassembled WGS sequence"/>
</dbReference>